<protein>
    <recommendedName>
        <fullName evidence="3">Ribosomally synthesized peptide with SipW-like signal peptide</fullName>
    </recommendedName>
</protein>
<evidence type="ECO:0008006" key="3">
    <source>
        <dbReference type="Google" id="ProtNLM"/>
    </source>
</evidence>
<dbReference type="RefSeq" id="WP_231484542.1">
    <property type="nucleotide sequence ID" value="NZ_BAAAZO010000010.1"/>
</dbReference>
<comment type="caution">
    <text evidence="1">The sequence shown here is derived from an EMBL/GenBank/DDBJ whole genome shotgun (WGS) entry which is preliminary data.</text>
</comment>
<gene>
    <name evidence="1" type="ORF">GCM10022223_52170</name>
</gene>
<organism evidence="1 2">
    <name type="scientific">Kineosporia mesophila</name>
    <dbReference type="NCBI Taxonomy" id="566012"/>
    <lineage>
        <taxon>Bacteria</taxon>
        <taxon>Bacillati</taxon>
        <taxon>Actinomycetota</taxon>
        <taxon>Actinomycetes</taxon>
        <taxon>Kineosporiales</taxon>
        <taxon>Kineosporiaceae</taxon>
        <taxon>Kineosporia</taxon>
    </lineage>
</organism>
<sequence length="193" mass="19556">MHAATRRRIAVPAALTSGLLMSGLLVWHTSYAAFTASTSNAGNSFTSGSVTIGDNDGGTALFTATALKPGSTDTNCITVSYTGSLPSTVKLSAAYTSAAAGANDLAPYLTFKIEDVSTTGTCAAATANSEIATSSTNLATKVTALAAPGVTVGWNTAANGDSKRYRFTYTLQDVDAAQNKTAGVGFTWTATSN</sequence>
<evidence type="ECO:0000313" key="2">
    <source>
        <dbReference type="Proteomes" id="UP001501074"/>
    </source>
</evidence>
<accession>A0ABP7AAZ0</accession>
<keyword evidence="2" id="KW-1185">Reference proteome</keyword>
<dbReference type="Proteomes" id="UP001501074">
    <property type="component" value="Unassembled WGS sequence"/>
</dbReference>
<reference evidence="2" key="1">
    <citation type="journal article" date="2019" name="Int. J. Syst. Evol. Microbiol.">
        <title>The Global Catalogue of Microorganisms (GCM) 10K type strain sequencing project: providing services to taxonomists for standard genome sequencing and annotation.</title>
        <authorList>
            <consortium name="The Broad Institute Genomics Platform"/>
            <consortium name="The Broad Institute Genome Sequencing Center for Infectious Disease"/>
            <person name="Wu L."/>
            <person name="Ma J."/>
        </authorList>
    </citation>
    <scope>NUCLEOTIDE SEQUENCE [LARGE SCALE GENOMIC DNA]</scope>
    <source>
        <strain evidence="2">JCM 16902</strain>
    </source>
</reference>
<dbReference type="EMBL" id="BAAAZO010000010">
    <property type="protein sequence ID" value="GAA3628379.1"/>
    <property type="molecule type" value="Genomic_DNA"/>
</dbReference>
<evidence type="ECO:0000313" key="1">
    <source>
        <dbReference type="EMBL" id="GAA3628379.1"/>
    </source>
</evidence>
<proteinExistence type="predicted"/>
<name>A0ABP7AAZ0_9ACTN</name>